<evidence type="ECO:0008006" key="3">
    <source>
        <dbReference type="Google" id="ProtNLM"/>
    </source>
</evidence>
<dbReference type="AlphaFoldDB" id="A0A128EVL8"/>
<evidence type="ECO:0000313" key="1">
    <source>
        <dbReference type="EMBL" id="CZF78618.1"/>
    </source>
</evidence>
<keyword evidence="2" id="KW-1185">Reference proteome</keyword>
<dbReference type="Proteomes" id="UP000071641">
    <property type="component" value="Unassembled WGS sequence"/>
</dbReference>
<gene>
    <name evidence="1" type="ORF">GCE9029_00952</name>
</gene>
<proteinExistence type="predicted"/>
<dbReference type="OrthoDB" id="5458416at2"/>
<protein>
    <recommendedName>
        <fullName evidence="3">Polyketide cyclase / dehydrase and lipid transport</fullName>
    </recommendedName>
</protein>
<name>A0A128EVL8_9GAMM</name>
<evidence type="ECO:0000313" key="2">
    <source>
        <dbReference type="Proteomes" id="UP000071641"/>
    </source>
</evidence>
<sequence>MNNFLANQTASLLGSLPDESLFKKNTFKMALFANVSHSHTVSVPFPPEQSAFLFTGLGEVLWTPNWHPTFIKGNGFQPNDVFINAASNNTVFVVTQFDVEQGQISYTRLEPQKTVGTIDLIITGDGQGSQVAITYTLTALNKESESEIRALTAKAYATEMKLWESNIASMKQEIKNWLHHALPTITQPK</sequence>
<dbReference type="EMBL" id="FIZX01000001">
    <property type="protein sequence ID" value="CZF78618.1"/>
    <property type="molecule type" value="Genomic_DNA"/>
</dbReference>
<organism evidence="1 2">
    <name type="scientific">Grimontia celer</name>
    <dbReference type="NCBI Taxonomy" id="1796497"/>
    <lineage>
        <taxon>Bacteria</taxon>
        <taxon>Pseudomonadati</taxon>
        <taxon>Pseudomonadota</taxon>
        <taxon>Gammaproteobacteria</taxon>
        <taxon>Vibrionales</taxon>
        <taxon>Vibrionaceae</taxon>
        <taxon>Grimontia</taxon>
    </lineage>
</organism>
<reference evidence="2" key="1">
    <citation type="submission" date="2016-02" db="EMBL/GenBank/DDBJ databases">
        <authorList>
            <person name="Rodrigo-Torres Lidia"/>
            <person name="Arahal R.David."/>
        </authorList>
    </citation>
    <scope>NUCLEOTIDE SEQUENCE [LARGE SCALE GENOMIC DNA]</scope>
    <source>
        <strain evidence="2">CECT 9029</strain>
    </source>
</reference>
<accession>A0A128EVL8</accession>
<dbReference type="RefSeq" id="WP_062661260.1">
    <property type="nucleotide sequence ID" value="NZ_FIZX01000001.1"/>
</dbReference>